<dbReference type="Proteomes" id="UP000005940">
    <property type="component" value="Chromosome"/>
</dbReference>
<dbReference type="RefSeq" id="WP_006350048.1">
    <property type="nucleotide sequence ID" value="NZ_CP029159.1"/>
</dbReference>
<dbReference type="AlphaFoldDB" id="I2MW53"/>
<gene>
    <name evidence="1" type="ORF">STSU_028060</name>
</gene>
<protein>
    <submittedName>
        <fullName evidence="1">Uncharacterized protein</fullName>
    </submittedName>
</protein>
<evidence type="ECO:0000313" key="1">
    <source>
        <dbReference type="EMBL" id="QKM70413.1"/>
    </source>
</evidence>
<dbReference type="EMBL" id="CP029159">
    <property type="protein sequence ID" value="QKM70413.1"/>
    <property type="molecule type" value="Genomic_DNA"/>
</dbReference>
<evidence type="ECO:0000313" key="2">
    <source>
        <dbReference type="Proteomes" id="UP000005940"/>
    </source>
</evidence>
<accession>I2MW53</accession>
<keyword evidence="2" id="KW-1185">Reference proteome</keyword>
<proteinExistence type="predicted"/>
<organism evidence="1 2">
    <name type="scientific">Streptomyces tsukubensis (strain DSM 42081 / NBRC 108919 / NRRL 18488 / 9993)</name>
    <dbReference type="NCBI Taxonomy" id="1114943"/>
    <lineage>
        <taxon>Bacteria</taxon>
        <taxon>Bacillati</taxon>
        <taxon>Actinomycetota</taxon>
        <taxon>Actinomycetes</taxon>
        <taxon>Kitasatosporales</taxon>
        <taxon>Streptomycetaceae</taxon>
        <taxon>Streptomyces</taxon>
    </lineage>
</organism>
<sequence>MSAHTPSPSPPGAGAAGRLPWWGLAIPVLVFVLLALIAEPARAESADGSPALAPVLEYLRQLLIR</sequence>
<name>I2MW53_STRT9</name>
<reference evidence="1 2" key="1">
    <citation type="journal article" date="2012" name="J. Bacteriol.">
        <title>Draft genome of Streptomyces tsukubaensis NRRL 18488, the producer of the clinically important immunosuppressant tacrolimus (FK506).</title>
        <authorList>
            <person name="Barreiro C."/>
            <person name="Prieto C."/>
            <person name="Sola-Landa A."/>
            <person name="Solera E."/>
            <person name="Martinez-Castro M."/>
            <person name="Perez-Redondo R."/>
            <person name="Garcia-Estrada C."/>
            <person name="Aparicio J.F."/>
            <person name="Fernandez-Martinez L.T."/>
            <person name="Santos-Aberturas J."/>
            <person name="Salehi-Najafabadi Z."/>
            <person name="Rodriguez-Garcia A."/>
            <person name="Tauch A."/>
            <person name="Martin J.F."/>
        </authorList>
    </citation>
    <scope>NUCLEOTIDE SEQUENCE [LARGE SCALE GENOMIC DNA]</scope>
    <source>
        <strain evidence="2">DSM 42081 / NBRC 108919 / NRRL 18488 / 9993</strain>
    </source>
</reference>